<gene>
    <name evidence="3" type="ORF">PHMEG_00032009</name>
</gene>
<dbReference type="Pfam" id="PF05699">
    <property type="entry name" value="Dimer_Tnp_hAT"/>
    <property type="match status" value="1"/>
</dbReference>
<protein>
    <recommendedName>
        <fullName evidence="2">HAT C-terminal dimerisation domain-containing protein</fullName>
    </recommendedName>
</protein>
<dbReference type="SUPFAM" id="SSF53098">
    <property type="entry name" value="Ribonuclease H-like"/>
    <property type="match status" value="1"/>
</dbReference>
<dbReference type="InterPro" id="IPR012337">
    <property type="entry name" value="RNaseH-like_sf"/>
</dbReference>
<feature type="domain" description="HAT C-terminal dimerisation" evidence="2">
    <location>
        <begin position="71"/>
        <end position="137"/>
    </location>
</feature>
<proteinExistence type="predicted"/>
<dbReference type="OrthoDB" id="126816at2759"/>
<dbReference type="EMBL" id="NBNE01010441">
    <property type="protein sequence ID" value="OWY97451.1"/>
    <property type="molecule type" value="Genomic_DNA"/>
</dbReference>
<dbReference type="GO" id="GO:0046983">
    <property type="term" value="F:protein dimerization activity"/>
    <property type="evidence" value="ECO:0007669"/>
    <property type="project" value="InterPro"/>
</dbReference>
<organism evidence="3 4">
    <name type="scientific">Phytophthora megakarya</name>
    <dbReference type="NCBI Taxonomy" id="4795"/>
    <lineage>
        <taxon>Eukaryota</taxon>
        <taxon>Sar</taxon>
        <taxon>Stramenopiles</taxon>
        <taxon>Oomycota</taxon>
        <taxon>Peronosporomycetes</taxon>
        <taxon>Peronosporales</taxon>
        <taxon>Peronosporaceae</taxon>
        <taxon>Phytophthora</taxon>
    </lineage>
</organism>
<comment type="caution">
    <text evidence="3">The sequence shown here is derived from an EMBL/GenBank/DDBJ whole genome shotgun (WGS) entry which is preliminary data.</text>
</comment>
<evidence type="ECO:0000259" key="2">
    <source>
        <dbReference type="Pfam" id="PF05699"/>
    </source>
</evidence>
<dbReference type="Proteomes" id="UP000198211">
    <property type="component" value="Unassembled WGS sequence"/>
</dbReference>
<accession>A0A225UWY3</accession>
<name>A0A225UWY3_9STRA</name>
<reference evidence="4" key="1">
    <citation type="submission" date="2017-03" db="EMBL/GenBank/DDBJ databases">
        <title>Phytopthora megakarya and P. palmivora, two closely related causual agents of cacao black pod achieved similar genome size and gene model numbers by different mechanisms.</title>
        <authorList>
            <person name="Ali S."/>
            <person name="Shao J."/>
            <person name="Larry D.J."/>
            <person name="Kronmiller B."/>
            <person name="Shen D."/>
            <person name="Strem M.D."/>
            <person name="Melnick R.L."/>
            <person name="Guiltinan M.J."/>
            <person name="Tyler B.M."/>
            <person name="Meinhardt L.W."/>
            <person name="Bailey B.A."/>
        </authorList>
    </citation>
    <scope>NUCLEOTIDE SEQUENCE [LARGE SCALE GENOMIC DNA]</scope>
    <source>
        <strain evidence="4">zdho120</strain>
    </source>
</reference>
<evidence type="ECO:0000313" key="3">
    <source>
        <dbReference type="EMBL" id="OWY97451.1"/>
    </source>
</evidence>
<keyword evidence="4" id="KW-1185">Reference proteome</keyword>
<feature type="region of interest" description="Disordered" evidence="1">
    <location>
        <begin position="249"/>
        <end position="270"/>
    </location>
</feature>
<evidence type="ECO:0000313" key="4">
    <source>
        <dbReference type="Proteomes" id="UP000198211"/>
    </source>
</evidence>
<evidence type="ECO:0000256" key="1">
    <source>
        <dbReference type="SAM" id="MobiDB-lite"/>
    </source>
</evidence>
<dbReference type="AlphaFoldDB" id="A0A225UWY3"/>
<sequence>MLLSLVLHPAHRQASKKILDKTPLTTLGSLCRIGVFYYKKFDIGSDISGLYEDLSWWIKGDDTSTLNFADFSSVAAYWMCMQEDQPRSKLPQLALVILAFAVSTTTCERYFSELAMIHSAKRNRMGPEKARKLSLVRKRVREHDKADTTVKRRKLVDPTERTLLRDRDDRFESCEPESENVHTAVEGPDRAMEYWATVLSELEPDDDLQNSLGECGEVDVVSSPEDAATLAAKKARQFAFQVQQIKEQSVEPTTVPDQRPFPTYNDSRFPQEKTLTGLRGQKVSLADLSVTSVYCNDPVWHFASPEPFNHRTW</sequence>
<dbReference type="InterPro" id="IPR008906">
    <property type="entry name" value="HATC_C_dom"/>
</dbReference>